<evidence type="ECO:0000256" key="3">
    <source>
        <dbReference type="ARBA" id="ARBA00022771"/>
    </source>
</evidence>
<dbReference type="Gene3D" id="1.10.220.150">
    <property type="entry name" value="Arf GTPase activating protein"/>
    <property type="match status" value="1"/>
</dbReference>
<dbReference type="Pfam" id="PF01412">
    <property type="entry name" value="ArfGap"/>
    <property type="match status" value="1"/>
</dbReference>
<feature type="region of interest" description="Disordered" evidence="6">
    <location>
        <begin position="177"/>
        <end position="275"/>
    </location>
</feature>
<feature type="compositionally biased region" description="Low complexity" evidence="6">
    <location>
        <begin position="393"/>
        <end position="417"/>
    </location>
</feature>
<evidence type="ECO:0000313" key="9">
    <source>
        <dbReference type="Proteomes" id="UP000320475"/>
    </source>
</evidence>
<feature type="region of interest" description="Disordered" evidence="6">
    <location>
        <begin position="494"/>
        <end position="514"/>
    </location>
</feature>
<feature type="region of interest" description="Disordered" evidence="6">
    <location>
        <begin position="306"/>
        <end position="475"/>
    </location>
</feature>
<feature type="compositionally biased region" description="Polar residues" evidence="6">
    <location>
        <begin position="418"/>
        <end position="428"/>
    </location>
</feature>
<reference evidence="8 9" key="1">
    <citation type="journal article" date="2019" name="Sci. Rep.">
        <title>Comparative genomics of chytrid fungi reveal insights into the obligate biotrophic and pathogenic lifestyle of Synchytrium endobioticum.</title>
        <authorList>
            <person name="van de Vossenberg B.T.L.H."/>
            <person name="Warris S."/>
            <person name="Nguyen H.D.T."/>
            <person name="van Gent-Pelzer M.P.E."/>
            <person name="Joly D.L."/>
            <person name="van de Geest H.C."/>
            <person name="Bonants P.J.M."/>
            <person name="Smith D.S."/>
            <person name="Levesque C.A."/>
            <person name="van der Lee T.A.J."/>
        </authorList>
    </citation>
    <scope>NUCLEOTIDE SEQUENCE [LARGE SCALE GENOMIC DNA]</scope>
    <source>
        <strain evidence="8 9">LEV6574</strain>
    </source>
</reference>
<dbReference type="PROSITE" id="PS50115">
    <property type="entry name" value="ARFGAP"/>
    <property type="match status" value="1"/>
</dbReference>
<dbReference type="FunFam" id="1.10.220.150:FF:000004">
    <property type="entry name" value="Putative ADP-ribosylation factor GTPase-activating protein 2"/>
    <property type="match status" value="1"/>
</dbReference>
<dbReference type="EMBL" id="QEAM01000037">
    <property type="protein sequence ID" value="TPX49247.1"/>
    <property type="molecule type" value="Genomic_DNA"/>
</dbReference>
<dbReference type="VEuPathDB" id="FungiDB:SeMB42_g02556"/>
<dbReference type="GO" id="GO:0008270">
    <property type="term" value="F:zinc ion binding"/>
    <property type="evidence" value="ECO:0007669"/>
    <property type="project" value="UniProtKB-KW"/>
</dbReference>
<keyword evidence="3 5" id="KW-0863">Zinc-finger</keyword>
<dbReference type="Proteomes" id="UP000320475">
    <property type="component" value="Unassembled WGS sequence"/>
</dbReference>
<dbReference type="InterPro" id="IPR037278">
    <property type="entry name" value="ARFGAP/RecO"/>
</dbReference>
<feature type="compositionally biased region" description="Basic and acidic residues" evidence="6">
    <location>
        <begin position="499"/>
        <end position="514"/>
    </location>
</feature>
<feature type="domain" description="Arf-GAP" evidence="7">
    <location>
        <begin position="11"/>
        <end position="130"/>
    </location>
</feature>
<evidence type="ECO:0000256" key="2">
    <source>
        <dbReference type="ARBA" id="ARBA00022723"/>
    </source>
</evidence>
<dbReference type="SMART" id="SM00105">
    <property type="entry name" value="ArfGap"/>
    <property type="match status" value="1"/>
</dbReference>
<comment type="caution">
    <text evidence="8">The sequence shown here is derived from an EMBL/GenBank/DDBJ whole genome shotgun (WGS) entry which is preliminary data.</text>
</comment>
<dbReference type="PRINTS" id="PR00405">
    <property type="entry name" value="REVINTRACTNG"/>
</dbReference>
<feature type="compositionally biased region" description="Low complexity" evidence="6">
    <location>
        <begin position="244"/>
        <end position="263"/>
    </location>
</feature>
<feature type="compositionally biased region" description="Basic and acidic residues" evidence="6">
    <location>
        <begin position="364"/>
        <end position="374"/>
    </location>
</feature>
<evidence type="ECO:0000256" key="5">
    <source>
        <dbReference type="PROSITE-ProRule" id="PRU00288"/>
    </source>
</evidence>
<dbReference type="AlphaFoldDB" id="A0A507DDB7"/>
<dbReference type="SUPFAM" id="SSF57863">
    <property type="entry name" value="ArfGap/RecO-like zinc finger"/>
    <property type="match status" value="1"/>
</dbReference>
<dbReference type="PANTHER" id="PTHR45686">
    <property type="entry name" value="ADP-RIBOSYLATION FACTOR GTPASE ACTIVATING PROTEIN 3, ISOFORM H-RELATED"/>
    <property type="match status" value="1"/>
</dbReference>
<evidence type="ECO:0000259" key="7">
    <source>
        <dbReference type="PROSITE" id="PS50115"/>
    </source>
</evidence>
<dbReference type="InterPro" id="IPR001164">
    <property type="entry name" value="ArfGAP_dom"/>
</dbReference>
<dbReference type="OrthoDB" id="983479at2759"/>
<dbReference type="GO" id="GO:0005096">
    <property type="term" value="F:GTPase activator activity"/>
    <property type="evidence" value="ECO:0007669"/>
    <property type="project" value="UniProtKB-KW"/>
</dbReference>
<dbReference type="InterPro" id="IPR038508">
    <property type="entry name" value="ArfGAP_dom_sf"/>
</dbReference>
<dbReference type="GO" id="GO:0000139">
    <property type="term" value="C:Golgi membrane"/>
    <property type="evidence" value="ECO:0007669"/>
    <property type="project" value="GOC"/>
</dbReference>
<feature type="compositionally biased region" description="Low complexity" evidence="6">
    <location>
        <begin position="180"/>
        <end position="190"/>
    </location>
</feature>
<evidence type="ECO:0000256" key="1">
    <source>
        <dbReference type="ARBA" id="ARBA00022468"/>
    </source>
</evidence>
<evidence type="ECO:0000313" key="8">
    <source>
        <dbReference type="EMBL" id="TPX49247.1"/>
    </source>
</evidence>
<keyword evidence="2" id="KW-0479">Metal-binding</keyword>
<gene>
    <name evidence="8" type="ORF">SeLEV6574_g01582</name>
</gene>
<dbReference type="CDD" id="cd08831">
    <property type="entry name" value="ArfGap_ArfGap2_3_like"/>
    <property type="match status" value="1"/>
</dbReference>
<name>A0A507DDB7_9FUNG</name>
<evidence type="ECO:0000256" key="4">
    <source>
        <dbReference type="ARBA" id="ARBA00022833"/>
    </source>
</evidence>
<dbReference type="GO" id="GO:0048205">
    <property type="term" value="P:COPI coating of Golgi vesicle"/>
    <property type="evidence" value="ECO:0007669"/>
    <property type="project" value="TreeGrafter"/>
</dbReference>
<keyword evidence="1" id="KW-0343">GTPase activation</keyword>
<protein>
    <recommendedName>
        <fullName evidence="7">Arf-GAP domain-containing protein</fullName>
    </recommendedName>
</protein>
<feature type="compositionally biased region" description="Low complexity" evidence="6">
    <location>
        <begin position="210"/>
        <end position="236"/>
    </location>
</feature>
<keyword evidence="4" id="KW-0862">Zinc</keyword>
<proteinExistence type="predicted"/>
<organism evidence="8 9">
    <name type="scientific">Synchytrium endobioticum</name>
    <dbReference type="NCBI Taxonomy" id="286115"/>
    <lineage>
        <taxon>Eukaryota</taxon>
        <taxon>Fungi</taxon>
        <taxon>Fungi incertae sedis</taxon>
        <taxon>Chytridiomycota</taxon>
        <taxon>Chytridiomycota incertae sedis</taxon>
        <taxon>Chytridiomycetes</taxon>
        <taxon>Synchytriales</taxon>
        <taxon>Synchytriaceae</taxon>
        <taxon>Synchytrium</taxon>
    </lineage>
</organism>
<evidence type="ECO:0000256" key="6">
    <source>
        <dbReference type="SAM" id="MobiDB-lite"/>
    </source>
</evidence>
<accession>A0A507DDB7</accession>
<sequence>MSETVSRVDLVEVFKKLKAKRENKSCFDCGAKNPTWSSVTFGVYLCLDCSAIHRNMGVHISFVRSTLLDSWTFDQLRTMKVGGNAHACAFFNQYASAGGNAKDVKAKYASRAANLYKDRLRKLVDEDAKKHPSRIVAEDAEDEESRNLFAQAKESDFFGEWDTGDSRPVAHKSVEKALHAAAAPRSASAPPETPGMAATARKTTEPTPIAVPSVTGSSSQSSNGQANTDSRLISPTPIRPTPSPVGTTGSTTSLSIAASTPPATRHDEPSSPTVTVPAVGACMIHKTNKKGLGAKKATKTINFEEAERRAKEEEERRLKEEDEEKKRQDEEARSRPYSTTRVLGPSMGSRLAYQDPLCTASSSEPKRRDEEAMMERLGMGMGKANSPGGFGFGFDPSSASTSKSTSSKTNGSTYSNGRETSSNRQNSAFDGFGMNASSNSYHPPTESEGDAAKRFNTAKGISSDQYFGRGNYDENESAEARAKLTTFQGKSGFGSAEYYGRDETGPASPTDRRLADGSRAFEALGSEVGYQAKEFASRFATQAVEDLAGLKRIVQTGGSKLGDMLADIQSRYGGN</sequence>
<dbReference type="PANTHER" id="PTHR45686:SF4">
    <property type="entry name" value="ADP-RIBOSYLATION FACTOR GTPASE ACTIVATING PROTEIN 3, ISOFORM H"/>
    <property type="match status" value="1"/>
</dbReference>
<feature type="compositionally biased region" description="Basic and acidic residues" evidence="6">
    <location>
        <begin position="306"/>
        <end position="334"/>
    </location>
</feature>